<dbReference type="KEGG" id="csee:C10C_0306"/>
<evidence type="ECO:0000313" key="12">
    <source>
        <dbReference type="EMBL" id="SPN73479.1"/>
    </source>
</evidence>
<proteinExistence type="inferred from homology"/>
<evidence type="ECO:0000256" key="3">
    <source>
        <dbReference type="ARBA" id="ARBA00022630"/>
    </source>
</evidence>
<evidence type="ECO:0000256" key="8">
    <source>
        <dbReference type="ARBA" id="ARBA00031306"/>
    </source>
</evidence>
<keyword evidence="4 10" id="KW-0808">Transferase</keyword>
<evidence type="ECO:0000256" key="10">
    <source>
        <dbReference type="PIRNR" id="PIRNR006268"/>
    </source>
</evidence>
<evidence type="ECO:0000313" key="13">
    <source>
        <dbReference type="Proteomes" id="UP000244926"/>
    </source>
</evidence>
<keyword evidence="7 10" id="KW-0460">Magnesium</keyword>
<feature type="binding site" evidence="11">
    <location>
        <position position="250"/>
    </location>
    <ligand>
        <name>Mg(2+)</name>
        <dbReference type="ChEBI" id="CHEBI:18420"/>
    </ligand>
</feature>
<reference evidence="13" key="1">
    <citation type="submission" date="2017-11" db="EMBL/GenBank/DDBJ databases">
        <authorList>
            <person name="Seth-Smith MB H."/>
        </authorList>
    </citation>
    <scope>NUCLEOTIDE SEQUENCE [LARGE SCALE GENOMIC DNA]</scope>
</reference>
<dbReference type="Gene3D" id="3.10.520.10">
    <property type="entry name" value="ApbE-like domains"/>
    <property type="match status" value="1"/>
</dbReference>
<evidence type="ECO:0000256" key="7">
    <source>
        <dbReference type="ARBA" id="ARBA00022842"/>
    </source>
</evidence>
<evidence type="ECO:0000256" key="1">
    <source>
        <dbReference type="ARBA" id="ARBA00011955"/>
    </source>
</evidence>
<comment type="cofactor">
    <cofactor evidence="11">
        <name>Mg(2+)</name>
        <dbReference type="ChEBI" id="CHEBI:18420"/>
    </cofactor>
    <cofactor evidence="11">
        <name>Mn(2+)</name>
        <dbReference type="ChEBI" id="CHEBI:29035"/>
    </cofactor>
    <text evidence="11">Magnesium. Can also use manganese.</text>
</comment>
<comment type="catalytic activity">
    <reaction evidence="9 10">
        <text>L-threonyl-[protein] + FAD = FMN-L-threonyl-[protein] + AMP + H(+)</text>
        <dbReference type="Rhea" id="RHEA:36847"/>
        <dbReference type="Rhea" id="RHEA-COMP:11060"/>
        <dbReference type="Rhea" id="RHEA-COMP:11061"/>
        <dbReference type="ChEBI" id="CHEBI:15378"/>
        <dbReference type="ChEBI" id="CHEBI:30013"/>
        <dbReference type="ChEBI" id="CHEBI:57692"/>
        <dbReference type="ChEBI" id="CHEBI:74257"/>
        <dbReference type="ChEBI" id="CHEBI:456215"/>
        <dbReference type="EC" id="2.7.1.180"/>
    </reaction>
</comment>
<dbReference type="PANTHER" id="PTHR30040">
    <property type="entry name" value="THIAMINE BIOSYNTHESIS LIPOPROTEIN APBE"/>
    <property type="match status" value="1"/>
</dbReference>
<dbReference type="AlphaFoldDB" id="A0A2R8FAM9"/>
<dbReference type="SUPFAM" id="SSF143631">
    <property type="entry name" value="ApbE-like"/>
    <property type="match status" value="1"/>
</dbReference>
<keyword evidence="3 10" id="KW-0285">Flavoprotein</keyword>
<keyword evidence="13" id="KW-1185">Reference proteome</keyword>
<dbReference type="Pfam" id="PF02424">
    <property type="entry name" value="ApbE"/>
    <property type="match status" value="1"/>
</dbReference>
<keyword evidence="6 10" id="KW-0274">FAD</keyword>
<evidence type="ECO:0000256" key="6">
    <source>
        <dbReference type="ARBA" id="ARBA00022827"/>
    </source>
</evidence>
<sequence length="284" mass="32264">MTISYRIIIGKSLSVKEKRELSQQIRGCFHRINSIYNNWNPDSELSIINRAPAGIPITLSTELAGFLNEVDKIYKLSEGRFDPTLGHLKTLWILYLKRQVLPPQAVWEEHYKEIGWKHLTFNFETKSLIKNHPEVQLDLCGIVKGYAVDCLNEICKNVCPNNYVEWGGEIKTSGHHPSGRPWRVFSTATSEILDINNIGIATSGNDFQKWFINGKTYTHILDPQTGKPLELTTYPIQSVSVVHPSCTYADAIATILMTFTSKAEAKRWAEEHHFLAYINDNASS</sequence>
<dbReference type="Proteomes" id="UP000244926">
    <property type="component" value="Chromosome I"/>
</dbReference>
<dbReference type="PANTHER" id="PTHR30040:SF2">
    <property type="entry name" value="FAD:PROTEIN FMN TRANSFERASE"/>
    <property type="match status" value="1"/>
</dbReference>
<keyword evidence="5 10" id="KW-0479">Metal-binding</keyword>
<feature type="binding site" evidence="11">
    <location>
        <position position="254"/>
    </location>
    <ligand>
        <name>Mg(2+)</name>
        <dbReference type="ChEBI" id="CHEBI:18420"/>
    </ligand>
</feature>
<dbReference type="PIRSF" id="PIRSF006268">
    <property type="entry name" value="ApbE"/>
    <property type="match status" value="1"/>
</dbReference>
<evidence type="ECO:0000256" key="4">
    <source>
        <dbReference type="ARBA" id="ARBA00022679"/>
    </source>
</evidence>
<dbReference type="GO" id="GO:0016740">
    <property type="term" value="F:transferase activity"/>
    <property type="evidence" value="ECO:0007669"/>
    <property type="project" value="UniProtKB-UniRule"/>
</dbReference>
<name>A0A2R8FAM9_9CHLA</name>
<evidence type="ECO:0000256" key="11">
    <source>
        <dbReference type="PIRSR" id="PIRSR006268-2"/>
    </source>
</evidence>
<accession>A0A2R8FAM9</accession>
<evidence type="ECO:0000256" key="9">
    <source>
        <dbReference type="ARBA" id="ARBA00048540"/>
    </source>
</evidence>
<dbReference type="EC" id="2.7.1.180" evidence="1 10"/>
<dbReference type="GO" id="GO:0046872">
    <property type="term" value="F:metal ion binding"/>
    <property type="evidence" value="ECO:0007669"/>
    <property type="project" value="UniProtKB-UniRule"/>
</dbReference>
<evidence type="ECO:0000256" key="5">
    <source>
        <dbReference type="ARBA" id="ARBA00022723"/>
    </source>
</evidence>
<evidence type="ECO:0000256" key="2">
    <source>
        <dbReference type="ARBA" id="ARBA00016337"/>
    </source>
</evidence>
<protein>
    <recommendedName>
        <fullName evidence="2 10">FAD:protein FMN transferase</fullName>
        <ecNumber evidence="1 10">2.7.1.180</ecNumber>
    </recommendedName>
    <alternativeName>
        <fullName evidence="8 10">Flavin transferase</fullName>
    </alternativeName>
</protein>
<organism evidence="12 13">
    <name type="scientific">Chlamydia serpentis</name>
    <dbReference type="NCBI Taxonomy" id="1967782"/>
    <lineage>
        <taxon>Bacteria</taxon>
        <taxon>Pseudomonadati</taxon>
        <taxon>Chlamydiota</taxon>
        <taxon>Chlamydiia</taxon>
        <taxon>Chlamydiales</taxon>
        <taxon>Chlamydiaceae</taxon>
        <taxon>Chlamydia/Chlamydophila group</taxon>
        <taxon>Chlamydia</taxon>
    </lineage>
</organism>
<gene>
    <name evidence="12" type="primary">apbE</name>
    <name evidence="12" type="ORF">C10C_0306</name>
</gene>
<comment type="similarity">
    <text evidence="10">Belongs to the ApbE family.</text>
</comment>
<dbReference type="EMBL" id="LT993738">
    <property type="protein sequence ID" value="SPN73479.1"/>
    <property type="molecule type" value="Genomic_DNA"/>
</dbReference>
<keyword evidence="12" id="KW-0449">Lipoprotein</keyword>
<dbReference type="InterPro" id="IPR024932">
    <property type="entry name" value="ApbE"/>
</dbReference>
<dbReference type="InterPro" id="IPR003374">
    <property type="entry name" value="ApbE-like_sf"/>
</dbReference>
<feature type="binding site" evidence="11">
    <location>
        <position position="141"/>
    </location>
    <ligand>
        <name>Mg(2+)</name>
        <dbReference type="ChEBI" id="CHEBI:18420"/>
    </ligand>
</feature>